<dbReference type="GO" id="GO:0004222">
    <property type="term" value="F:metalloendopeptidase activity"/>
    <property type="evidence" value="ECO:0007669"/>
    <property type="project" value="UniProtKB-EC"/>
</dbReference>
<dbReference type="FunFam" id="3.30.830.10:FF:000005">
    <property type="entry name" value="nardilysin isoform X1"/>
    <property type="match status" value="1"/>
</dbReference>
<gene>
    <name evidence="20" type="primary">ptrA</name>
    <name evidence="20" type="ORF">LOKO_03289</name>
</gene>
<keyword evidence="21" id="KW-1185">Reference proteome</keyword>
<evidence type="ECO:0000256" key="5">
    <source>
        <dbReference type="ARBA" id="ARBA00017565"/>
    </source>
</evidence>
<dbReference type="GO" id="GO:0046872">
    <property type="term" value="F:metal ion binding"/>
    <property type="evidence" value="ECO:0007669"/>
    <property type="project" value="UniProtKB-KW"/>
</dbReference>
<feature type="domain" description="Peptidase M16 middle/third" evidence="18">
    <location>
        <begin position="421"/>
        <end position="692"/>
    </location>
</feature>
<dbReference type="FunFam" id="3.30.830.10:FF:000012">
    <property type="entry name" value="Protease 3"/>
    <property type="match status" value="1"/>
</dbReference>
<dbReference type="Pfam" id="PF16187">
    <property type="entry name" value="Peptidase_M16_M"/>
    <property type="match status" value="1"/>
</dbReference>
<dbReference type="EC" id="3.4.24.55" evidence="4"/>
<dbReference type="STRING" id="507626.LOKO_03289"/>
<evidence type="ECO:0000256" key="10">
    <source>
        <dbReference type="ARBA" id="ARBA00023049"/>
    </source>
</evidence>
<keyword evidence="9" id="KW-0862">Zinc</keyword>
<comment type="cofactor">
    <cofactor evidence="1">
        <name>Zn(2+)</name>
        <dbReference type="ChEBI" id="CHEBI:29105"/>
    </cofactor>
</comment>
<feature type="domain" description="Peptidase M16 C-terminal" evidence="17">
    <location>
        <begin position="237"/>
        <end position="413"/>
    </location>
</feature>
<reference evidence="20 21" key="1">
    <citation type="journal article" date="2016" name="Genome Announc.">
        <title>Draft Genome Sequence of 'Halomonas chromatireducens' Strain AGD 8-3, a Haloalkaliphilic Chromate- and Selenite-Reducing Gammaproteobacterium.</title>
        <authorList>
            <person name="Sharko F.S."/>
            <person name="Shapovalova A.A."/>
            <person name="Tsygankova S.V."/>
            <person name="Komova A.V."/>
            <person name="Boulygina E.S."/>
            <person name="Teslyuk A.B."/>
            <person name="Gotovtsev P.M."/>
            <person name="Namsaraev Z.B."/>
            <person name="Khijniak T.V."/>
            <person name="Nedoluzhko A.V."/>
            <person name="Vasilov R.G."/>
        </authorList>
    </citation>
    <scope>NUCLEOTIDE SEQUENCE [LARGE SCALE GENOMIC DNA]</scope>
    <source>
        <strain evidence="20 21">AGD 8-3</strain>
    </source>
</reference>
<dbReference type="PATRIC" id="fig|507626.3.peg.3285"/>
<evidence type="ECO:0000256" key="9">
    <source>
        <dbReference type="ARBA" id="ARBA00022833"/>
    </source>
</evidence>
<evidence type="ECO:0000256" key="13">
    <source>
        <dbReference type="ARBA" id="ARBA00033450"/>
    </source>
</evidence>
<organism evidence="20 21">
    <name type="scientific">Halomonas chromatireducens</name>
    <dbReference type="NCBI Taxonomy" id="507626"/>
    <lineage>
        <taxon>Bacteria</taxon>
        <taxon>Pseudomonadati</taxon>
        <taxon>Pseudomonadota</taxon>
        <taxon>Gammaproteobacteria</taxon>
        <taxon>Oceanospirillales</taxon>
        <taxon>Halomonadaceae</taxon>
        <taxon>Halomonas</taxon>
    </lineage>
</organism>
<evidence type="ECO:0000256" key="12">
    <source>
        <dbReference type="ARBA" id="ARBA00031184"/>
    </source>
</evidence>
<evidence type="ECO:0000313" key="20">
    <source>
        <dbReference type="EMBL" id="AMD02335.1"/>
    </source>
</evidence>
<proteinExistence type="inferred from homology"/>
<keyword evidence="8 20" id="KW-0378">Hydrolase</keyword>
<dbReference type="KEGG" id="hco:LOKO_03289"/>
<evidence type="ECO:0000256" key="6">
    <source>
        <dbReference type="ARBA" id="ARBA00022670"/>
    </source>
</evidence>
<feature type="domain" description="Peptidase M16 N-terminal" evidence="16">
    <location>
        <begin position="77"/>
        <end position="192"/>
    </location>
</feature>
<dbReference type="InterPro" id="IPR007863">
    <property type="entry name" value="Peptidase_M16_C"/>
</dbReference>
<evidence type="ECO:0000259" key="17">
    <source>
        <dbReference type="Pfam" id="PF05193"/>
    </source>
</evidence>
<keyword evidence="10" id="KW-0482">Metalloprotease</keyword>
<dbReference type="PANTHER" id="PTHR43690:SF18">
    <property type="entry name" value="INSULIN-DEGRADING ENZYME-RELATED"/>
    <property type="match status" value="1"/>
</dbReference>
<feature type="region of interest" description="Disordered" evidence="15">
    <location>
        <begin position="930"/>
        <end position="960"/>
    </location>
</feature>
<dbReference type="InterPro" id="IPR011765">
    <property type="entry name" value="Pept_M16_N"/>
</dbReference>
<protein>
    <recommendedName>
        <fullName evidence="5">Protease 3</fullName>
        <ecNumber evidence="4">3.4.24.55</ecNumber>
    </recommendedName>
    <alternativeName>
        <fullName evidence="13">Pitrilysin</fullName>
    </alternativeName>
    <alternativeName>
        <fullName evidence="12">Protease III</fullName>
    </alternativeName>
    <alternativeName>
        <fullName evidence="11">Protease pi</fullName>
    </alternativeName>
</protein>
<dbReference type="EMBL" id="CP014226">
    <property type="protein sequence ID" value="AMD02335.1"/>
    <property type="molecule type" value="Genomic_DNA"/>
</dbReference>
<dbReference type="RefSeq" id="WP_083517636.1">
    <property type="nucleotide sequence ID" value="NZ_CP014226.1"/>
</dbReference>
<evidence type="ECO:0000256" key="8">
    <source>
        <dbReference type="ARBA" id="ARBA00022801"/>
    </source>
</evidence>
<dbReference type="Proteomes" id="UP000063387">
    <property type="component" value="Chromosome"/>
</dbReference>
<dbReference type="InterPro" id="IPR054734">
    <property type="entry name" value="PqqF-like_C_4"/>
</dbReference>
<dbReference type="Pfam" id="PF00675">
    <property type="entry name" value="Peptidase_M16"/>
    <property type="match status" value="1"/>
</dbReference>
<dbReference type="SUPFAM" id="SSF63411">
    <property type="entry name" value="LuxS/MPP-like metallohydrolase"/>
    <property type="match status" value="4"/>
</dbReference>
<name>A0A0X8HGV2_9GAMM</name>
<dbReference type="AlphaFoldDB" id="A0A0X8HGV2"/>
<dbReference type="InterPro" id="IPR050626">
    <property type="entry name" value="Peptidase_M16"/>
</dbReference>
<dbReference type="OrthoDB" id="9811314at2"/>
<evidence type="ECO:0000256" key="1">
    <source>
        <dbReference type="ARBA" id="ARBA00001947"/>
    </source>
</evidence>
<dbReference type="GO" id="GO:0006508">
    <property type="term" value="P:proteolysis"/>
    <property type="evidence" value="ECO:0007669"/>
    <property type="project" value="UniProtKB-KW"/>
</dbReference>
<dbReference type="Gene3D" id="3.30.830.10">
    <property type="entry name" value="Metalloenzyme, LuxS/M16 peptidase-like"/>
    <property type="match status" value="4"/>
</dbReference>
<comment type="function">
    <text evidence="2">Endopeptidase that degrades small peptides of less than 7 kDa, such as glucagon and insulin.</text>
</comment>
<evidence type="ECO:0000256" key="11">
    <source>
        <dbReference type="ARBA" id="ARBA00029597"/>
    </source>
</evidence>
<evidence type="ECO:0000256" key="2">
    <source>
        <dbReference type="ARBA" id="ARBA00002184"/>
    </source>
</evidence>
<keyword evidence="7" id="KW-0479">Metal-binding</keyword>
<evidence type="ECO:0000313" key="21">
    <source>
        <dbReference type="Proteomes" id="UP000063387"/>
    </source>
</evidence>
<dbReference type="PROSITE" id="PS00143">
    <property type="entry name" value="INSULINASE"/>
    <property type="match status" value="1"/>
</dbReference>
<sequence length="960" mass="107486">MSSLATSPQGQRHWSKPFAGLLLAGALLNGALLPTAAAETAEQAAEAAIDEIVTPRVSPHDTRDYRVLTLENGLTALLVSDPDADRAAASMNVGVGSAQDPDDLAGLAHFLEHMLFLGTEPFPEADAYQGYLRRHGGSHNAFTAPQDTNYFFDIEPEALTGALDRFSQFFLTPLFNPDQLESERNIVHSEYMARIRDDGRRELDVLNQVLNPDNPTVGFSVGSRETLDPPEGEASLRQRVIDFYERYYDANVMHLALVAPHSLDELETMVIERFADIADRGLERPVIEEPLVREESLPLKLEMQSVRNSRHVRFMFPVPDSIQYYEHKPADYLAHLLGHEGEGSLLAVLREAGLADGLSAGVGRSDERDALFTVSISLTPAGAERLDEIEATLFAAIDQIRESGLDEWRYDEQAQLAEQQFRFQQHGSPLQGAMRLAMNLARFPVEDVQYAAYRMDGFDRELVERYLDELRPDRLLRLYSAPDVEGEQISPWFNAPWREASDTGPATAEPLAGLSLPEPNPFIAEDLTLLTEQHERPSQVLDEPSFALWHMADASFNTPKVEWRISLQHPAANSDPRQAALAHLLAGWLDDSLNEDFYAARLAGHHAEAYAHARGITLSFSGWRDRQDRVMQRTLAQLQQGEINEASFERARYRLQREWRNAPQAALFRQAHRTLTEALVRPQWPTNDLLEASRDLDVQALRDFRDALLSDLHMEALAVGNLDEELAIREGRQIAELLQPQAAKEAIPDLTPLRIVSDLPPLHPVTSREESLVLRYLQGSDRSLTSQARLAVLGQVIDTPFYQRLRTEEQLGYVVNAGYSPLLDAPGLSLLVQSPDTPSDEILTHIDAFLDAFGERLGALEDDELAAYRQAVHDNLLQRDTSLSGRTNRLWRALSFGDTDFDRRERLAARVLDVSADELRQAWPELREGATATISHDPGDEPSDVADLTRHLEPMPEADD</sequence>
<evidence type="ECO:0000256" key="3">
    <source>
        <dbReference type="ARBA" id="ARBA00007261"/>
    </source>
</evidence>
<evidence type="ECO:0000256" key="4">
    <source>
        <dbReference type="ARBA" id="ARBA00012449"/>
    </source>
</evidence>
<evidence type="ECO:0000256" key="15">
    <source>
        <dbReference type="SAM" id="MobiDB-lite"/>
    </source>
</evidence>
<dbReference type="InterPro" id="IPR032632">
    <property type="entry name" value="Peptidase_M16_M"/>
</dbReference>
<keyword evidence="6 20" id="KW-0645">Protease</keyword>
<comment type="similarity">
    <text evidence="3 14">Belongs to the peptidase M16 family.</text>
</comment>
<evidence type="ECO:0000259" key="18">
    <source>
        <dbReference type="Pfam" id="PF16187"/>
    </source>
</evidence>
<dbReference type="PANTHER" id="PTHR43690">
    <property type="entry name" value="NARDILYSIN"/>
    <property type="match status" value="1"/>
</dbReference>
<accession>A0A0X8HGV2</accession>
<evidence type="ECO:0000259" key="16">
    <source>
        <dbReference type="Pfam" id="PF00675"/>
    </source>
</evidence>
<dbReference type="InterPro" id="IPR001431">
    <property type="entry name" value="Pept_M16_Zn_BS"/>
</dbReference>
<evidence type="ECO:0000256" key="7">
    <source>
        <dbReference type="ARBA" id="ARBA00022723"/>
    </source>
</evidence>
<feature type="domain" description="Coenzyme PQQ synthesis protein F-like C-terminal lobe" evidence="19">
    <location>
        <begin position="792"/>
        <end position="891"/>
    </location>
</feature>
<dbReference type="Pfam" id="PF22456">
    <property type="entry name" value="PqqF-like_C_4"/>
    <property type="match status" value="1"/>
</dbReference>
<dbReference type="GO" id="GO:0005737">
    <property type="term" value="C:cytoplasm"/>
    <property type="evidence" value="ECO:0007669"/>
    <property type="project" value="UniProtKB-ARBA"/>
</dbReference>
<reference evidence="20 21" key="2">
    <citation type="submission" date="2016-02" db="EMBL/GenBank/DDBJ databases">
        <authorList>
            <person name="Wen L."/>
            <person name="He K."/>
            <person name="Yang H."/>
        </authorList>
    </citation>
    <scope>NUCLEOTIDE SEQUENCE [LARGE SCALE GENOMIC DNA]</scope>
    <source>
        <strain evidence="20 21">AGD 8-3</strain>
    </source>
</reference>
<dbReference type="Pfam" id="PF05193">
    <property type="entry name" value="Peptidase_M16_C"/>
    <property type="match status" value="1"/>
</dbReference>
<evidence type="ECO:0000256" key="14">
    <source>
        <dbReference type="RuleBase" id="RU004447"/>
    </source>
</evidence>
<dbReference type="InterPro" id="IPR011249">
    <property type="entry name" value="Metalloenz_LuxS/M16"/>
</dbReference>
<evidence type="ECO:0000259" key="19">
    <source>
        <dbReference type="Pfam" id="PF22456"/>
    </source>
</evidence>